<feature type="region of interest" description="Disordered" evidence="2">
    <location>
        <begin position="1"/>
        <end position="24"/>
    </location>
</feature>
<keyword evidence="4" id="KW-1185">Reference proteome</keyword>
<dbReference type="InterPro" id="IPR026755">
    <property type="entry name" value="Fam221a/b"/>
</dbReference>
<dbReference type="Pfam" id="PF14753">
    <property type="entry name" value="FAM221"/>
    <property type="match status" value="1"/>
</dbReference>
<proteinExistence type="inferred from homology"/>
<name>A0ABQ9YLV7_9EUKA</name>
<comment type="caution">
    <text evidence="3">The sequence shown here is derived from an EMBL/GenBank/DDBJ whole genome shotgun (WGS) entry which is preliminary data.</text>
</comment>
<evidence type="ECO:0000313" key="3">
    <source>
        <dbReference type="EMBL" id="KAK2964733.1"/>
    </source>
</evidence>
<evidence type="ECO:0000256" key="2">
    <source>
        <dbReference type="SAM" id="MobiDB-lite"/>
    </source>
</evidence>
<feature type="compositionally biased region" description="Basic residues" evidence="2">
    <location>
        <begin position="1"/>
        <end position="17"/>
    </location>
</feature>
<organism evidence="3 4">
    <name type="scientific">Blattamonas nauphoetae</name>
    <dbReference type="NCBI Taxonomy" id="2049346"/>
    <lineage>
        <taxon>Eukaryota</taxon>
        <taxon>Metamonada</taxon>
        <taxon>Preaxostyla</taxon>
        <taxon>Oxymonadida</taxon>
        <taxon>Blattamonas</taxon>
    </lineage>
</organism>
<protein>
    <submittedName>
        <fullName evidence="3">FAM221B-like protein</fullName>
    </submittedName>
</protein>
<reference evidence="3 4" key="1">
    <citation type="journal article" date="2022" name="bioRxiv">
        <title>Genomics of Preaxostyla Flagellates Illuminates Evolutionary Transitions and the Path Towards Mitochondrial Loss.</title>
        <authorList>
            <person name="Novak L.V.F."/>
            <person name="Treitli S.C."/>
            <person name="Pyrih J."/>
            <person name="Halakuc P."/>
            <person name="Pipaliya S.V."/>
            <person name="Vacek V."/>
            <person name="Brzon O."/>
            <person name="Soukal P."/>
            <person name="Eme L."/>
            <person name="Dacks J.B."/>
            <person name="Karnkowska A."/>
            <person name="Elias M."/>
            <person name="Hampl V."/>
        </authorList>
    </citation>
    <scope>NUCLEOTIDE SEQUENCE [LARGE SCALE GENOMIC DNA]</scope>
    <source>
        <strain evidence="3">NAU3</strain>
        <tissue evidence="3">Gut</tissue>
    </source>
</reference>
<dbReference type="PANTHER" id="PTHR31214:SF3">
    <property type="entry name" value="PROTEIN FAM221B"/>
    <property type="match status" value="1"/>
</dbReference>
<dbReference type="EMBL" id="JARBJD010000001">
    <property type="protein sequence ID" value="KAK2964733.1"/>
    <property type="molecule type" value="Genomic_DNA"/>
</dbReference>
<evidence type="ECO:0000256" key="1">
    <source>
        <dbReference type="ARBA" id="ARBA00011026"/>
    </source>
</evidence>
<evidence type="ECO:0000313" key="4">
    <source>
        <dbReference type="Proteomes" id="UP001281761"/>
    </source>
</evidence>
<gene>
    <name evidence="3" type="ORF">BLNAU_33</name>
</gene>
<comment type="similarity">
    <text evidence="1">Belongs to the FAM221 family.</text>
</comment>
<accession>A0ABQ9YLV7</accession>
<dbReference type="Proteomes" id="UP001281761">
    <property type="component" value="Unassembled WGS sequence"/>
</dbReference>
<dbReference type="PANTHER" id="PTHR31214">
    <property type="entry name" value="PROTEIN FAM221A-RELATED"/>
    <property type="match status" value="1"/>
</dbReference>
<sequence length="291" mass="32811">MSGVPAKRKATAPKARPKLGAGSRTLTVRPAISKAKPKGQQPFIVSNLRGPGTVELRDALEQYGPAQGAKKLMDREAISAQWSIETGVYGVWRCHTRPIEKPSPANPHALDFCSRIGPTTRCFCGHLFQDHDMKPTAKRQSTKCHLCHCPRCEFVPTRPEEIGDHWLPRRKDFNVTTWRVKCRCGHTHEQHDPGFGHHCNACGCSQWTGMYECMNCDRPAADHETEWETREERRAMGYPTPLSLIIRQGLKLSSFIQIPPNGRKQDSVPTINQSLDKDAIFVHLPISRTWC</sequence>